<dbReference type="InterPro" id="IPR053151">
    <property type="entry name" value="RNase_H-like"/>
</dbReference>
<dbReference type="Gene3D" id="3.30.420.10">
    <property type="entry name" value="Ribonuclease H-like superfamily/Ribonuclease H"/>
    <property type="match status" value="1"/>
</dbReference>
<feature type="domain" description="RNase H type-1" evidence="1">
    <location>
        <begin position="38"/>
        <end position="159"/>
    </location>
</feature>
<gene>
    <name evidence="3" type="primary">LOC130461016</name>
</gene>
<dbReference type="GeneID" id="130461016"/>
<dbReference type="SUPFAM" id="SSF53098">
    <property type="entry name" value="Ribonuclease H-like"/>
    <property type="match status" value="1"/>
</dbReference>
<reference evidence="2" key="1">
    <citation type="journal article" date="2021" name="Nat. Commun.">
        <title>Genomic analyses provide insights into spinach domestication and the genetic basis of agronomic traits.</title>
        <authorList>
            <person name="Cai X."/>
            <person name="Sun X."/>
            <person name="Xu C."/>
            <person name="Sun H."/>
            <person name="Wang X."/>
            <person name="Ge C."/>
            <person name="Zhang Z."/>
            <person name="Wang Q."/>
            <person name="Fei Z."/>
            <person name="Jiao C."/>
            <person name="Wang Q."/>
        </authorList>
    </citation>
    <scope>NUCLEOTIDE SEQUENCE [LARGE SCALE GENOMIC DNA]</scope>
    <source>
        <strain evidence="2">cv. Varoflay</strain>
    </source>
</reference>
<dbReference type="CDD" id="cd06222">
    <property type="entry name" value="RNase_H_like"/>
    <property type="match status" value="1"/>
</dbReference>
<evidence type="ECO:0000313" key="3">
    <source>
        <dbReference type="RefSeq" id="XP_056684864.1"/>
    </source>
</evidence>
<dbReference type="InterPro" id="IPR002156">
    <property type="entry name" value="RNaseH_domain"/>
</dbReference>
<dbReference type="PANTHER" id="PTHR47723">
    <property type="entry name" value="OS05G0353850 PROTEIN"/>
    <property type="match status" value="1"/>
</dbReference>
<organism evidence="2 3">
    <name type="scientific">Spinacia oleracea</name>
    <name type="common">Spinach</name>
    <dbReference type="NCBI Taxonomy" id="3562"/>
    <lineage>
        <taxon>Eukaryota</taxon>
        <taxon>Viridiplantae</taxon>
        <taxon>Streptophyta</taxon>
        <taxon>Embryophyta</taxon>
        <taxon>Tracheophyta</taxon>
        <taxon>Spermatophyta</taxon>
        <taxon>Magnoliopsida</taxon>
        <taxon>eudicotyledons</taxon>
        <taxon>Gunneridae</taxon>
        <taxon>Pentapetalae</taxon>
        <taxon>Caryophyllales</taxon>
        <taxon>Chenopodiaceae</taxon>
        <taxon>Chenopodioideae</taxon>
        <taxon>Anserineae</taxon>
        <taxon>Spinacia</taxon>
    </lineage>
</organism>
<dbReference type="InterPro" id="IPR012337">
    <property type="entry name" value="RNaseH-like_sf"/>
</dbReference>
<evidence type="ECO:0000259" key="1">
    <source>
        <dbReference type="Pfam" id="PF13456"/>
    </source>
</evidence>
<dbReference type="InterPro" id="IPR044730">
    <property type="entry name" value="RNase_H-like_dom_plant"/>
</dbReference>
<reference evidence="3" key="2">
    <citation type="submission" date="2025-08" db="UniProtKB">
        <authorList>
            <consortium name="RefSeq"/>
        </authorList>
    </citation>
    <scope>IDENTIFICATION</scope>
    <source>
        <tissue evidence="3">Leaf</tissue>
    </source>
</reference>
<protein>
    <recommendedName>
        <fullName evidence="1">RNase H type-1 domain-containing protein</fullName>
    </recommendedName>
</protein>
<dbReference type="PANTHER" id="PTHR47723:SF20">
    <property type="entry name" value="RNASE H TYPE-1 DOMAIN-CONTAINING PROTEIN"/>
    <property type="match status" value="1"/>
</dbReference>
<keyword evidence="2" id="KW-1185">Reference proteome</keyword>
<dbReference type="Proteomes" id="UP000813463">
    <property type="component" value="Chromosome 5"/>
</dbReference>
<name>A0ABM3QND4_SPIOL</name>
<dbReference type="InterPro" id="IPR036397">
    <property type="entry name" value="RNaseH_sf"/>
</dbReference>
<dbReference type="Pfam" id="PF13456">
    <property type="entry name" value="RVT_3"/>
    <property type="match status" value="1"/>
</dbReference>
<proteinExistence type="predicted"/>
<dbReference type="RefSeq" id="XP_056684864.1">
    <property type="nucleotide sequence ID" value="XM_056828886.1"/>
</dbReference>
<evidence type="ECO:0000313" key="2">
    <source>
        <dbReference type="Proteomes" id="UP000813463"/>
    </source>
</evidence>
<accession>A0ABM3QND4</accession>
<sequence>MRIKKTWRLKGKDVKQNQAAGNFGFKWLPPKPDFLKLNVDGAWKSMTEAGGGGVFRMPNGSWFVGFSCKFNVSSPLAAELYALREGLIIAKDLSMDKLEVETDAVQLKLMLEKMDENSYHELSPVLKEVANMLSQNWIITFNHIPRFCNKVAHDLAAHALVMAVGHKLHYIIPACAKEHYFKELELTNLDYAEFVRGEAGIGTTGATQVTPVVPTTSSAAQIVFGSIVTDIKQAADIARGKQQLSQDKGKGKMFEPFVVGGSTVSNPIEIVELEDGEVANN</sequence>